<dbReference type="EMBL" id="OV725077">
    <property type="protein sequence ID" value="CAH1390718.1"/>
    <property type="molecule type" value="Genomic_DNA"/>
</dbReference>
<gene>
    <name evidence="2" type="ORF">NEZAVI_LOCUS1872</name>
</gene>
<evidence type="ECO:0000256" key="1">
    <source>
        <dbReference type="SAM" id="MobiDB-lite"/>
    </source>
</evidence>
<dbReference type="Proteomes" id="UP001152798">
    <property type="component" value="Chromosome 1"/>
</dbReference>
<name>A0A9P0GYD4_NEZVI</name>
<sequence length="78" mass="8920">MRARMTRGKRGTEKKRSPTRGPWVGGQMEKKPLTFLPTRGAKDRDTNILEKNREEEPCLSITDTSSLEPEATHHQGMR</sequence>
<dbReference type="AlphaFoldDB" id="A0A9P0GYD4"/>
<reference evidence="2" key="1">
    <citation type="submission" date="2022-01" db="EMBL/GenBank/DDBJ databases">
        <authorList>
            <person name="King R."/>
        </authorList>
    </citation>
    <scope>NUCLEOTIDE SEQUENCE</scope>
</reference>
<evidence type="ECO:0000313" key="3">
    <source>
        <dbReference type="Proteomes" id="UP001152798"/>
    </source>
</evidence>
<organism evidence="2 3">
    <name type="scientific">Nezara viridula</name>
    <name type="common">Southern green stink bug</name>
    <name type="synonym">Cimex viridulus</name>
    <dbReference type="NCBI Taxonomy" id="85310"/>
    <lineage>
        <taxon>Eukaryota</taxon>
        <taxon>Metazoa</taxon>
        <taxon>Ecdysozoa</taxon>
        <taxon>Arthropoda</taxon>
        <taxon>Hexapoda</taxon>
        <taxon>Insecta</taxon>
        <taxon>Pterygota</taxon>
        <taxon>Neoptera</taxon>
        <taxon>Paraneoptera</taxon>
        <taxon>Hemiptera</taxon>
        <taxon>Heteroptera</taxon>
        <taxon>Panheteroptera</taxon>
        <taxon>Pentatomomorpha</taxon>
        <taxon>Pentatomoidea</taxon>
        <taxon>Pentatomidae</taxon>
        <taxon>Pentatominae</taxon>
        <taxon>Nezara</taxon>
    </lineage>
</organism>
<feature type="region of interest" description="Disordered" evidence="1">
    <location>
        <begin position="1"/>
        <end position="78"/>
    </location>
</feature>
<evidence type="ECO:0000313" key="2">
    <source>
        <dbReference type="EMBL" id="CAH1390718.1"/>
    </source>
</evidence>
<feature type="compositionally biased region" description="Basic and acidic residues" evidence="1">
    <location>
        <begin position="40"/>
        <end position="56"/>
    </location>
</feature>
<proteinExistence type="predicted"/>
<accession>A0A9P0GYD4</accession>
<keyword evidence="3" id="KW-1185">Reference proteome</keyword>
<protein>
    <submittedName>
        <fullName evidence="2">Uncharacterized protein</fullName>
    </submittedName>
</protein>